<sequence length="133" mass="14878">MTKTTVSNRSARTVLSTAMVFSIAGPLMGCGNQLDCSADETRQLIYQIAGKRYRDILALPDNWTHPALKFSLVDIVTREKGQNKAVCAATLHLTGPYDPRAKSSSELVERDNEITYQLERTDDGRLYARMYGF</sequence>
<evidence type="ECO:0000313" key="1">
    <source>
        <dbReference type="EMBL" id="AXK82266.1"/>
    </source>
</evidence>
<evidence type="ECO:0000313" key="2">
    <source>
        <dbReference type="Proteomes" id="UP000254889"/>
    </source>
</evidence>
<organism evidence="1 2">
    <name type="scientific">Pseudolabrys taiwanensis</name>
    <dbReference type="NCBI Taxonomy" id="331696"/>
    <lineage>
        <taxon>Bacteria</taxon>
        <taxon>Pseudomonadati</taxon>
        <taxon>Pseudomonadota</taxon>
        <taxon>Alphaproteobacteria</taxon>
        <taxon>Hyphomicrobiales</taxon>
        <taxon>Xanthobacteraceae</taxon>
        <taxon>Pseudolabrys</taxon>
    </lineage>
</organism>
<dbReference type="AlphaFoldDB" id="A0A345ZZB9"/>
<accession>A0A345ZZB9</accession>
<dbReference type="KEGG" id="ptaw:DW352_18105"/>
<dbReference type="Proteomes" id="UP000254889">
    <property type="component" value="Chromosome"/>
</dbReference>
<protein>
    <submittedName>
        <fullName evidence="1">Uncharacterized protein</fullName>
    </submittedName>
</protein>
<dbReference type="RefSeq" id="WP_115692645.1">
    <property type="nucleotide sequence ID" value="NZ_CP031417.1"/>
</dbReference>
<reference evidence="1 2" key="1">
    <citation type="submission" date="2018-07" db="EMBL/GenBank/DDBJ databases">
        <authorList>
            <person name="Quirk P.G."/>
            <person name="Krulwich T.A."/>
        </authorList>
    </citation>
    <scope>NUCLEOTIDE SEQUENCE [LARGE SCALE GENOMIC DNA]</scope>
    <source>
        <strain evidence="1 2">CC-BB4</strain>
    </source>
</reference>
<gene>
    <name evidence="1" type="ORF">DW352_18105</name>
</gene>
<keyword evidence="2" id="KW-1185">Reference proteome</keyword>
<dbReference type="EMBL" id="CP031417">
    <property type="protein sequence ID" value="AXK82266.1"/>
    <property type="molecule type" value="Genomic_DNA"/>
</dbReference>
<name>A0A345ZZB9_9HYPH</name>
<proteinExistence type="predicted"/>